<gene>
    <name evidence="2" type="ORF">Slati_3098300</name>
</gene>
<accession>A0AAW2UUB9</accession>
<dbReference type="AlphaFoldDB" id="A0AAW2UUB9"/>
<evidence type="ECO:0000256" key="1">
    <source>
        <dbReference type="SAM" id="MobiDB-lite"/>
    </source>
</evidence>
<evidence type="ECO:0000313" key="2">
    <source>
        <dbReference type="EMBL" id="KAL0420754.1"/>
    </source>
</evidence>
<proteinExistence type="predicted"/>
<feature type="region of interest" description="Disordered" evidence="1">
    <location>
        <begin position="1"/>
        <end position="32"/>
    </location>
</feature>
<reference evidence="2" key="1">
    <citation type="submission" date="2020-06" db="EMBL/GenBank/DDBJ databases">
        <authorList>
            <person name="Li T."/>
            <person name="Hu X."/>
            <person name="Zhang T."/>
            <person name="Song X."/>
            <person name="Zhang H."/>
            <person name="Dai N."/>
            <person name="Sheng W."/>
            <person name="Hou X."/>
            <person name="Wei L."/>
        </authorList>
    </citation>
    <scope>NUCLEOTIDE SEQUENCE</scope>
    <source>
        <strain evidence="2">KEN1</strain>
        <tissue evidence="2">Leaf</tissue>
    </source>
</reference>
<protein>
    <submittedName>
        <fullName evidence="2">Uncharacterized protein</fullName>
    </submittedName>
</protein>
<sequence length="57" mass="6126">MEGAASLREDEEEKMALGQDASRAEEAPIVGGEGVRATSPILIDRCPQPLGMWMPID</sequence>
<reference evidence="2" key="2">
    <citation type="journal article" date="2024" name="Plant">
        <title>Genomic evolution and insights into agronomic trait innovations of Sesamum species.</title>
        <authorList>
            <person name="Miao H."/>
            <person name="Wang L."/>
            <person name="Qu L."/>
            <person name="Liu H."/>
            <person name="Sun Y."/>
            <person name="Le M."/>
            <person name="Wang Q."/>
            <person name="Wei S."/>
            <person name="Zheng Y."/>
            <person name="Lin W."/>
            <person name="Duan Y."/>
            <person name="Cao H."/>
            <person name="Xiong S."/>
            <person name="Wang X."/>
            <person name="Wei L."/>
            <person name="Li C."/>
            <person name="Ma Q."/>
            <person name="Ju M."/>
            <person name="Zhao R."/>
            <person name="Li G."/>
            <person name="Mu C."/>
            <person name="Tian Q."/>
            <person name="Mei H."/>
            <person name="Zhang T."/>
            <person name="Gao T."/>
            <person name="Zhang H."/>
        </authorList>
    </citation>
    <scope>NUCLEOTIDE SEQUENCE</scope>
    <source>
        <strain evidence="2">KEN1</strain>
    </source>
</reference>
<organism evidence="2">
    <name type="scientific">Sesamum latifolium</name>
    <dbReference type="NCBI Taxonomy" id="2727402"/>
    <lineage>
        <taxon>Eukaryota</taxon>
        <taxon>Viridiplantae</taxon>
        <taxon>Streptophyta</taxon>
        <taxon>Embryophyta</taxon>
        <taxon>Tracheophyta</taxon>
        <taxon>Spermatophyta</taxon>
        <taxon>Magnoliopsida</taxon>
        <taxon>eudicotyledons</taxon>
        <taxon>Gunneridae</taxon>
        <taxon>Pentapetalae</taxon>
        <taxon>asterids</taxon>
        <taxon>lamiids</taxon>
        <taxon>Lamiales</taxon>
        <taxon>Pedaliaceae</taxon>
        <taxon>Sesamum</taxon>
    </lineage>
</organism>
<comment type="caution">
    <text evidence="2">The sequence shown here is derived from an EMBL/GenBank/DDBJ whole genome shotgun (WGS) entry which is preliminary data.</text>
</comment>
<name>A0AAW2UUB9_9LAMI</name>
<dbReference type="EMBL" id="JACGWN010000011">
    <property type="protein sequence ID" value="KAL0420754.1"/>
    <property type="molecule type" value="Genomic_DNA"/>
</dbReference>